<organism evidence="1 2">
    <name type="scientific">Candidatus Nitrosocosmicus arcticus</name>
    <dbReference type="NCBI Taxonomy" id="2035267"/>
    <lineage>
        <taxon>Archaea</taxon>
        <taxon>Nitrososphaerota</taxon>
        <taxon>Nitrososphaeria</taxon>
        <taxon>Nitrososphaerales</taxon>
        <taxon>Nitrososphaeraceae</taxon>
        <taxon>Candidatus Nitrosocosmicus</taxon>
    </lineage>
</organism>
<protein>
    <submittedName>
        <fullName evidence="1">Uncharacterized protein</fullName>
    </submittedName>
</protein>
<keyword evidence="2" id="KW-1185">Reference proteome</keyword>
<reference evidence="1 2" key="1">
    <citation type="journal article" date="2019" name="Front. Microbiol.">
        <title>Ammonia Oxidation by the Arctic Terrestrial Thaumarchaeote Candidatus Nitrosocosmicus arcticus Is Stimulated by Increasing Temperatures.</title>
        <authorList>
            <person name="Alves R.J.E."/>
            <person name="Kerou M."/>
            <person name="Zappe A."/>
            <person name="Bittner R."/>
            <person name="Abby S.S."/>
            <person name="Schmidt H.A."/>
            <person name="Pfeifer K."/>
            <person name="Schleper C."/>
        </authorList>
    </citation>
    <scope>NUCLEOTIDE SEQUENCE [LARGE SCALE GENOMIC DNA]</scope>
    <source>
        <strain evidence="1 2">Kfb</strain>
    </source>
</reference>
<accession>A0A557SS57</accession>
<proteinExistence type="predicted"/>
<sequence>MSSCNACERFTSAESSILSDIPAESCCGDGDGDGDGKEVAIIVDISGDPINKPNIPRAQNIMIENFNSCIFI</sequence>
<dbReference type="EMBL" id="VOAH01000015">
    <property type="protein sequence ID" value="TVP39425.1"/>
    <property type="molecule type" value="Genomic_DNA"/>
</dbReference>
<comment type="caution">
    <text evidence="1">The sequence shown here is derived from an EMBL/GenBank/DDBJ whole genome shotgun (WGS) entry which is preliminary data.</text>
</comment>
<dbReference type="Proteomes" id="UP000315289">
    <property type="component" value="Unassembled WGS sequence"/>
</dbReference>
<evidence type="ECO:0000313" key="2">
    <source>
        <dbReference type="Proteomes" id="UP000315289"/>
    </source>
</evidence>
<dbReference type="AlphaFoldDB" id="A0A557SS57"/>
<name>A0A557SS57_9ARCH</name>
<evidence type="ECO:0000313" key="1">
    <source>
        <dbReference type="EMBL" id="TVP39425.1"/>
    </source>
</evidence>
<gene>
    <name evidence="1" type="ORF">NARC_150019</name>
</gene>